<protein>
    <submittedName>
        <fullName evidence="1">Uncharacterized protein</fullName>
    </submittedName>
</protein>
<dbReference type="AlphaFoldDB" id="A0A8H4EHS9"/>
<dbReference type="EMBL" id="WTPW01000710">
    <property type="protein sequence ID" value="KAF0486343.1"/>
    <property type="molecule type" value="Genomic_DNA"/>
</dbReference>
<keyword evidence="2" id="KW-1185">Reference proteome</keyword>
<evidence type="ECO:0000313" key="2">
    <source>
        <dbReference type="Proteomes" id="UP000439903"/>
    </source>
</evidence>
<dbReference type="InterPro" id="IPR043504">
    <property type="entry name" value="Peptidase_S1_PA_chymotrypsin"/>
</dbReference>
<dbReference type="SUPFAM" id="SSF50494">
    <property type="entry name" value="Trypsin-like serine proteases"/>
    <property type="match status" value="1"/>
</dbReference>
<organism evidence="1 2">
    <name type="scientific">Gigaspora margarita</name>
    <dbReference type="NCBI Taxonomy" id="4874"/>
    <lineage>
        <taxon>Eukaryota</taxon>
        <taxon>Fungi</taxon>
        <taxon>Fungi incertae sedis</taxon>
        <taxon>Mucoromycota</taxon>
        <taxon>Glomeromycotina</taxon>
        <taxon>Glomeromycetes</taxon>
        <taxon>Diversisporales</taxon>
        <taxon>Gigasporaceae</taxon>
        <taxon>Gigaspora</taxon>
    </lineage>
</organism>
<proteinExistence type="predicted"/>
<dbReference type="InterPro" id="IPR009003">
    <property type="entry name" value="Peptidase_S1_PA"/>
</dbReference>
<evidence type="ECO:0000313" key="1">
    <source>
        <dbReference type="EMBL" id="KAF0486343.1"/>
    </source>
</evidence>
<gene>
    <name evidence="1" type="ORF">F8M41_022658</name>
</gene>
<comment type="caution">
    <text evidence="1">The sequence shown here is derived from an EMBL/GenBank/DDBJ whole genome shotgun (WGS) entry which is preliminary data.</text>
</comment>
<dbReference type="Proteomes" id="UP000439903">
    <property type="component" value="Unassembled WGS sequence"/>
</dbReference>
<name>A0A8H4EHS9_GIGMA</name>
<reference evidence="1 2" key="1">
    <citation type="journal article" date="2019" name="Environ. Microbiol.">
        <title>At the nexus of three kingdoms: the genome of the mycorrhizal fungus Gigaspora margarita provides insights into plant, endobacterial and fungal interactions.</title>
        <authorList>
            <person name="Venice F."/>
            <person name="Ghignone S."/>
            <person name="Salvioli di Fossalunga A."/>
            <person name="Amselem J."/>
            <person name="Novero M."/>
            <person name="Xianan X."/>
            <person name="Sedzielewska Toro K."/>
            <person name="Morin E."/>
            <person name="Lipzen A."/>
            <person name="Grigoriev I.V."/>
            <person name="Henrissat B."/>
            <person name="Martin F.M."/>
            <person name="Bonfante P."/>
        </authorList>
    </citation>
    <scope>NUCLEOTIDE SEQUENCE [LARGE SCALE GENOMIC DNA]</scope>
    <source>
        <strain evidence="1 2">BEG34</strain>
    </source>
</reference>
<dbReference type="Gene3D" id="2.40.10.10">
    <property type="entry name" value="Trypsin-like serine proteases"/>
    <property type="match status" value="1"/>
</dbReference>
<accession>A0A8H4EHS9</accession>
<dbReference type="OrthoDB" id="2345133at2759"/>
<sequence>MDDILRSTLKEEPYISSFGGTYIDIFNGTIIVNTVDFSKVDELRALPQINPFINPLHFKPANNSLIQLKNNFDEIYSLSRIKFAKNLYILTDMEYNNIVLYFFDSHDNNTEFLNAVKPFNPIIFYLNGEDFTNYNNSKREIRKKLLGGDGLYNRASNYICSAGFWAMNRYEPEPLHGVHICKSGYTTHFTCGFVKGLNGIFIRKEYISTDLIVTDLYSEPGDSGGSVMSFVSPQDLNSMVLNGIHVAGGAGLSVALSIEIIFEVLKESDMRKLVDLVLYLGNS</sequence>